<evidence type="ECO:0000256" key="1">
    <source>
        <dbReference type="ARBA" id="ARBA00022679"/>
    </source>
</evidence>
<evidence type="ECO:0000313" key="4">
    <source>
        <dbReference type="EMBL" id="MFE3870417.1"/>
    </source>
</evidence>
<keyword evidence="1" id="KW-0808">Transferase</keyword>
<reference evidence="4 5" key="1">
    <citation type="submission" date="2024-06" db="EMBL/GenBank/DDBJ databases">
        <title>Flavobacterium spp. isolated from glacier.</title>
        <authorList>
            <person name="Han D."/>
        </authorList>
    </citation>
    <scope>NUCLEOTIDE SEQUENCE [LARGE SCALE GENOMIC DNA]</scope>
    <source>
        <strain evidence="4 5">ZS1P70</strain>
    </source>
</reference>
<evidence type="ECO:0000313" key="5">
    <source>
        <dbReference type="Proteomes" id="UP001600107"/>
    </source>
</evidence>
<dbReference type="EMBL" id="JBHZPY010000002">
    <property type="protein sequence ID" value="MFE3870417.1"/>
    <property type="molecule type" value="Genomic_DNA"/>
</dbReference>
<protein>
    <submittedName>
        <fullName evidence="4">GNAT family N-acetyltransferase</fullName>
    </submittedName>
</protein>
<feature type="domain" description="N-acetyltransferase" evidence="3">
    <location>
        <begin position="4"/>
        <end position="173"/>
    </location>
</feature>
<organism evidence="4 5">
    <name type="scientific">Flavobacterium zhoui</name>
    <dbReference type="NCBI Taxonomy" id="3230414"/>
    <lineage>
        <taxon>Bacteria</taxon>
        <taxon>Pseudomonadati</taxon>
        <taxon>Bacteroidota</taxon>
        <taxon>Flavobacteriia</taxon>
        <taxon>Flavobacteriales</taxon>
        <taxon>Flavobacteriaceae</taxon>
        <taxon>Flavobacterium</taxon>
    </lineage>
</organism>
<dbReference type="InterPro" id="IPR016181">
    <property type="entry name" value="Acyl_CoA_acyltransferase"/>
</dbReference>
<dbReference type="SUPFAM" id="SSF55729">
    <property type="entry name" value="Acyl-CoA N-acyltransferases (Nat)"/>
    <property type="match status" value="1"/>
</dbReference>
<gene>
    <name evidence="4" type="ORF">ACFX5F_04190</name>
</gene>
<evidence type="ECO:0000259" key="3">
    <source>
        <dbReference type="PROSITE" id="PS51186"/>
    </source>
</evidence>
<dbReference type="Proteomes" id="UP001600107">
    <property type="component" value="Unassembled WGS sequence"/>
</dbReference>
<dbReference type="Pfam" id="PF00583">
    <property type="entry name" value="Acetyltransf_1"/>
    <property type="match status" value="1"/>
</dbReference>
<keyword evidence="5" id="KW-1185">Reference proteome</keyword>
<dbReference type="InterPro" id="IPR051556">
    <property type="entry name" value="N-term/lysine_N-AcTrnsfr"/>
</dbReference>
<dbReference type="CDD" id="cd04301">
    <property type="entry name" value="NAT_SF"/>
    <property type="match status" value="1"/>
</dbReference>
<dbReference type="Gene3D" id="3.40.630.30">
    <property type="match status" value="1"/>
</dbReference>
<dbReference type="InterPro" id="IPR000182">
    <property type="entry name" value="GNAT_dom"/>
</dbReference>
<evidence type="ECO:0000256" key="2">
    <source>
        <dbReference type="ARBA" id="ARBA00023315"/>
    </source>
</evidence>
<accession>A0ABW6I399</accession>
<dbReference type="PROSITE" id="PS51186">
    <property type="entry name" value="GNAT"/>
    <property type="match status" value="1"/>
</dbReference>
<dbReference type="PANTHER" id="PTHR42919">
    <property type="entry name" value="N-ALPHA-ACETYLTRANSFERASE"/>
    <property type="match status" value="1"/>
</dbReference>
<keyword evidence="2" id="KW-0012">Acyltransferase</keyword>
<dbReference type="RefSeq" id="WP_379850197.1">
    <property type="nucleotide sequence ID" value="NZ_JBHZPY010000002.1"/>
</dbReference>
<comment type="caution">
    <text evidence="4">The sequence shown here is derived from an EMBL/GenBank/DDBJ whole genome shotgun (WGS) entry which is preliminary data.</text>
</comment>
<proteinExistence type="predicted"/>
<dbReference type="PANTHER" id="PTHR42919:SF8">
    <property type="entry name" value="N-ALPHA-ACETYLTRANSFERASE 50"/>
    <property type="match status" value="1"/>
</dbReference>
<name>A0ABW6I399_9FLAO</name>
<sequence length="180" mass="20728">MSKIEIKKASLSDLEVLQIISIQTFSETFAEVNTPENIENYNRESFNLEQLTSELTNPKSQFFIAYSDSEPIGYLKINFGNAQTEILNDGALEIHRIYVSQAFHGKKVGQLLLDKAIQIAQQTTSDYIWLGVWEENHRALQFYTKNGFVAFDKHVFILGDEEQTDLLMKLDVNKIHNEKH</sequence>